<dbReference type="Gene3D" id="3.90.550.10">
    <property type="entry name" value="Spore Coat Polysaccharide Biosynthesis Protein SpsA, Chain A"/>
    <property type="match status" value="1"/>
</dbReference>
<keyword evidence="3 5" id="KW-0808">Transferase</keyword>
<keyword evidence="6" id="KW-1185">Reference proteome</keyword>
<dbReference type="GO" id="GO:0016757">
    <property type="term" value="F:glycosyltransferase activity"/>
    <property type="evidence" value="ECO:0007669"/>
    <property type="project" value="UniProtKB-KW"/>
</dbReference>
<proteinExistence type="inferred from homology"/>
<dbReference type="PANTHER" id="PTHR43630:SF1">
    <property type="entry name" value="POLY-BETA-1,6-N-ACETYL-D-GLUCOSAMINE SYNTHASE"/>
    <property type="match status" value="1"/>
</dbReference>
<reference evidence="5 6" key="1">
    <citation type="submission" date="2017-03" db="EMBL/GenBank/DDBJ databases">
        <authorList>
            <person name="Afonso C.L."/>
            <person name="Miller P.J."/>
            <person name="Scott M.A."/>
            <person name="Spackman E."/>
            <person name="Goraichik I."/>
            <person name="Dimitrov K.M."/>
            <person name="Suarez D.L."/>
            <person name="Swayne D.E."/>
        </authorList>
    </citation>
    <scope>NUCLEOTIDE SEQUENCE [LARGE SCALE GENOMIC DNA]</scope>
    <source>
        <strain evidence="5 6">CECT 7639</strain>
    </source>
</reference>
<evidence type="ECO:0000259" key="4">
    <source>
        <dbReference type="Pfam" id="PF00535"/>
    </source>
</evidence>
<sequence length="279" mass="30145">MSKATILIPAHDEAEVIGRTLWFLSRGLRLDDFQVIVIANGCSDATAARARAALPQARIIETEQAGKCHALNLGYAAANTQAPIVCMDADLDVTAESVTALVAAVSDQDAMAACGKMKVDTAHASALVRAFYQGWRSNPYFDRGKFGGLFAVSASGAARVFPLPDVTADDEYVRRSFGEGQVATVPGCTFVARSPATLGALVNIRRRSLRGAREVAKLGLPSPERIRRFRMLGRALSSPREALPIAVFLAVVTWVRLALVFEVADETRWERDLTSRAVR</sequence>
<dbReference type="EMBL" id="FWFO01000004">
    <property type="protein sequence ID" value="SLN67523.1"/>
    <property type="molecule type" value="Genomic_DNA"/>
</dbReference>
<dbReference type="Proteomes" id="UP000193077">
    <property type="component" value="Unassembled WGS sequence"/>
</dbReference>
<evidence type="ECO:0000256" key="3">
    <source>
        <dbReference type="ARBA" id="ARBA00022679"/>
    </source>
</evidence>
<dbReference type="PANTHER" id="PTHR43630">
    <property type="entry name" value="POLY-BETA-1,6-N-ACETYL-D-GLUCOSAMINE SYNTHASE"/>
    <property type="match status" value="1"/>
</dbReference>
<dbReference type="SUPFAM" id="SSF53448">
    <property type="entry name" value="Nucleotide-diphospho-sugar transferases"/>
    <property type="match status" value="1"/>
</dbReference>
<organism evidence="5 6">
    <name type="scientific">Falsiruegeria litorea R37</name>
    <dbReference type="NCBI Taxonomy" id="1200284"/>
    <lineage>
        <taxon>Bacteria</taxon>
        <taxon>Pseudomonadati</taxon>
        <taxon>Pseudomonadota</taxon>
        <taxon>Alphaproteobacteria</taxon>
        <taxon>Rhodobacterales</taxon>
        <taxon>Roseobacteraceae</taxon>
        <taxon>Falsiruegeria</taxon>
    </lineage>
</organism>
<gene>
    <name evidence="5" type="ORF">TRL7639_03892</name>
</gene>
<evidence type="ECO:0000313" key="5">
    <source>
        <dbReference type="EMBL" id="SLN67523.1"/>
    </source>
</evidence>
<dbReference type="AlphaFoldDB" id="A0A1Y5TMJ2"/>
<feature type="domain" description="Glycosyltransferase 2-like" evidence="4">
    <location>
        <begin position="5"/>
        <end position="120"/>
    </location>
</feature>
<dbReference type="OrthoDB" id="5291101at2"/>
<protein>
    <submittedName>
        <fullName evidence="5">N-glycosyltransferase</fullName>
    </submittedName>
</protein>
<name>A0A1Y5TMJ2_9RHOB</name>
<accession>A0A1Y5TMJ2</accession>
<comment type="similarity">
    <text evidence="1">Belongs to the glycosyltransferase 2 family.</text>
</comment>
<dbReference type="RefSeq" id="WP_085797518.1">
    <property type="nucleotide sequence ID" value="NZ_FWFO01000004.1"/>
</dbReference>
<keyword evidence="2" id="KW-0328">Glycosyltransferase</keyword>
<dbReference type="InterPro" id="IPR001173">
    <property type="entry name" value="Glyco_trans_2-like"/>
</dbReference>
<dbReference type="InterPro" id="IPR029044">
    <property type="entry name" value="Nucleotide-diphossugar_trans"/>
</dbReference>
<evidence type="ECO:0000256" key="2">
    <source>
        <dbReference type="ARBA" id="ARBA00022676"/>
    </source>
</evidence>
<dbReference type="Pfam" id="PF00535">
    <property type="entry name" value="Glycos_transf_2"/>
    <property type="match status" value="1"/>
</dbReference>
<evidence type="ECO:0000256" key="1">
    <source>
        <dbReference type="ARBA" id="ARBA00006739"/>
    </source>
</evidence>
<evidence type="ECO:0000313" key="6">
    <source>
        <dbReference type="Proteomes" id="UP000193077"/>
    </source>
</evidence>